<evidence type="ECO:0000313" key="1">
    <source>
        <dbReference type="EMBL" id="RZC83473.1"/>
    </source>
</evidence>
<dbReference type="Proteomes" id="UP000316621">
    <property type="component" value="Chromosome 11"/>
</dbReference>
<reference evidence="1 2" key="1">
    <citation type="journal article" date="2018" name="Science">
        <title>The opium poppy genome and morphinan production.</title>
        <authorList>
            <person name="Guo L."/>
            <person name="Winzer T."/>
            <person name="Yang X."/>
            <person name="Li Y."/>
            <person name="Ning Z."/>
            <person name="He Z."/>
            <person name="Teodor R."/>
            <person name="Lu Y."/>
            <person name="Bowser T.A."/>
            <person name="Graham I.A."/>
            <person name="Ye K."/>
        </authorList>
    </citation>
    <scope>NUCLEOTIDE SEQUENCE [LARGE SCALE GENOMIC DNA]</scope>
    <source>
        <strain evidence="2">cv. HN1</strain>
        <tissue evidence="1">Leaves</tissue>
    </source>
</reference>
<keyword evidence="2" id="KW-1185">Reference proteome</keyword>
<dbReference type="AlphaFoldDB" id="A0A4Y7LDA1"/>
<organism evidence="1 2">
    <name type="scientific">Papaver somniferum</name>
    <name type="common">Opium poppy</name>
    <dbReference type="NCBI Taxonomy" id="3469"/>
    <lineage>
        <taxon>Eukaryota</taxon>
        <taxon>Viridiplantae</taxon>
        <taxon>Streptophyta</taxon>
        <taxon>Embryophyta</taxon>
        <taxon>Tracheophyta</taxon>
        <taxon>Spermatophyta</taxon>
        <taxon>Magnoliopsida</taxon>
        <taxon>Ranunculales</taxon>
        <taxon>Papaveraceae</taxon>
        <taxon>Papaveroideae</taxon>
        <taxon>Papaver</taxon>
    </lineage>
</organism>
<protein>
    <submittedName>
        <fullName evidence="1">Uncharacterized protein</fullName>
    </submittedName>
</protein>
<name>A0A4Y7LDA1_PAPSO</name>
<proteinExistence type="predicted"/>
<gene>
    <name evidence="1" type="ORF">C5167_046256</name>
</gene>
<accession>A0A4Y7LDA1</accession>
<dbReference type="Gramene" id="RZC83473">
    <property type="protein sequence ID" value="RZC83473"/>
    <property type="gene ID" value="C5167_046256"/>
</dbReference>
<sequence length="49" mass="5507">MSLSGFQKIGCKLVIQEIHIRVIIKSKFYGGIQPIPSFRELLSPNGYAK</sequence>
<dbReference type="EMBL" id="CM010725">
    <property type="protein sequence ID" value="RZC83473.1"/>
    <property type="molecule type" value="Genomic_DNA"/>
</dbReference>
<evidence type="ECO:0000313" key="2">
    <source>
        <dbReference type="Proteomes" id="UP000316621"/>
    </source>
</evidence>